<dbReference type="EMBL" id="CP001087">
    <property type="protein sequence ID" value="ACN15805.1"/>
    <property type="molecule type" value="Genomic_DNA"/>
</dbReference>
<reference evidence="3 4" key="1">
    <citation type="journal article" date="2009" name="Environ. Microbiol.">
        <title>Genome sequence of Desulfobacterium autotrophicum HRM2, a marine sulfate reducer oxidizing organic carbon completely to carbon dioxide.</title>
        <authorList>
            <person name="Strittmatter A.W."/>
            <person name="Liesegang H."/>
            <person name="Rabus R."/>
            <person name="Decker I."/>
            <person name="Amann J."/>
            <person name="Andres S."/>
            <person name="Henne A."/>
            <person name="Fricke W.F."/>
            <person name="Martinez-Arias R."/>
            <person name="Bartels D."/>
            <person name="Goesmann A."/>
            <person name="Krause L."/>
            <person name="Puehler A."/>
            <person name="Klenk H.P."/>
            <person name="Richter M."/>
            <person name="Schuler M."/>
            <person name="Gloeckner F.O."/>
            <person name="Meyerdierks A."/>
            <person name="Gottschalk G."/>
            <person name="Amann R."/>
        </authorList>
    </citation>
    <scope>NUCLEOTIDE SEQUENCE [LARGE SCALE GENOMIC DNA]</scope>
    <source>
        <strain evidence="4">ATCC 43914 / DSM 3382 / HRM2</strain>
    </source>
</reference>
<evidence type="ECO:0000313" key="4">
    <source>
        <dbReference type="Proteomes" id="UP000000442"/>
    </source>
</evidence>
<dbReference type="Proteomes" id="UP000000442">
    <property type="component" value="Chromosome"/>
</dbReference>
<dbReference type="PROSITE" id="PS50206">
    <property type="entry name" value="RHODANESE_3"/>
    <property type="match status" value="1"/>
</dbReference>
<dbReference type="PANTHER" id="PTHR43031:SF7">
    <property type="entry name" value="NITRIC OXIDE REDUCTASE FLRD-NAD(+) REDUCTASE"/>
    <property type="match status" value="1"/>
</dbReference>
<protein>
    <submittedName>
        <fullName evidence="3">Rhodanese-like sulfurtransferase family protein</fullName>
    </submittedName>
</protein>
<evidence type="ECO:0000256" key="1">
    <source>
        <dbReference type="SAM" id="Phobius"/>
    </source>
</evidence>
<dbReference type="PROSITE" id="PS00380">
    <property type="entry name" value="RHODANESE_1"/>
    <property type="match status" value="1"/>
</dbReference>
<evidence type="ECO:0000259" key="2">
    <source>
        <dbReference type="PROSITE" id="PS50206"/>
    </source>
</evidence>
<feature type="transmembrane region" description="Helical" evidence="1">
    <location>
        <begin position="30"/>
        <end position="48"/>
    </location>
</feature>
<keyword evidence="1" id="KW-0812">Transmembrane</keyword>
<keyword evidence="1" id="KW-0472">Membrane</keyword>
<proteinExistence type="predicted"/>
<dbReference type="Gene3D" id="3.40.250.10">
    <property type="entry name" value="Rhodanese-like domain"/>
    <property type="match status" value="1"/>
</dbReference>
<gene>
    <name evidence="3" type="ordered locus">HRM2_27130</name>
</gene>
<dbReference type="SUPFAM" id="SSF52821">
    <property type="entry name" value="Rhodanese/Cell cycle control phosphatase"/>
    <property type="match status" value="1"/>
</dbReference>
<dbReference type="InterPro" id="IPR001307">
    <property type="entry name" value="Thiosulphate_STrfase_CS"/>
</dbReference>
<dbReference type="HOGENOM" id="CLU_089574_8_0_7"/>
<dbReference type="Pfam" id="PF00581">
    <property type="entry name" value="Rhodanese"/>
    <property type="match status" value="1"/>
</dbReference>
<dbReference type="eggNOG" id="COG0607">
    <property type="taxonomic scope" value="Bacteria"/>
</dbReference>
<dbReference type="STRING" id="177437.HRM2_27130"/>
<dbReference type="KEGG" id="dat:HRM2_27130"/>
<dbReference type="SMART" id="SM00450">
    <property type="entry name" value="RHOD"/>
    <property type="match status" value="1"/>
</dbReference>
<keyword evidence="4" id="KW-1185">Reference proteome</keyword>
<dbReference type="InterPro" id="IPR001763">
    <property type="entry name" value="Rhodanese-like_dom"/>
</dbReference>
<accession>C0QI69</accession>
<name>C0QI69_DESAH</name>
<dbReference type="CDD" id="cd00158">
    <property type="entry name" value="RHOD"/>
    <property type="match status" value="1"/>
</dbReference>
<keyword evidence="1" id="KW-1133">Transmembrane helix</keyword>
<sequence>MGFPCPFKPEAGNSWSQPGRMMVTRHDIKGIVILLMISLCSAFAFNFWSNEGIAFLGQWDKSRGVVFPKEKNTVVDSHREINNLDTMARFVKDRACTIVDVRTKVQFDQGHLPGAVSVPMADYDQMIGDFFVNYPPGLCLIVYCSGRECHDSHRFADRLETLGYTDLRVFSGGFPEWEQGGLTVETR</sequence>
<dbReference type="InterPro" id="IPR036873">
    <property type="entry name" value="Rhodanese-like_dom_sf"/>
</dbReference>
<dbReference type="PANTHER" id="PTHR43031">
    <property type="entry name" value="FAD-DEPENDENT OXIDOREDUCTASE"/>
    <property type="match status" value="1"/>
</dbReference>
<dbReference type="AlphaFoldDB" id="C0QI69"/>
<evidence type="ECO:0000313" key="3">
    <source>
        <dbReference type="EMBL" id="ACN15805.1"/>
    </source>
</evidence>
<dbReference type="InterPro" id="IPR050229">
    <property type="entry name" value="GlpE_sulfurtransferase"/>
</dbReference>
<organism evidence="3 4">
    <name type="scientific">Desulforapulum autotrophicum (strain ATCC 43914 / DSM 3382 / VKM B-1955 / HRM2)</name>
    <name type="common">Desulfobacterium autotrophicum</name>
    <dbReference type="NCBI Taxonomy" id="177437"/>
    <lineage>
        <taxon>Bacteria</taxon>
        <taxon>Pseudomonadati</taxon>
        <taxon>Thermodesulfobacteriota</taxon>
        <taxon>Desulfobacteria</taxon>
        <taxon>Desulfobacterales</taxon>
        <taxon>Desulfobacteraceae</taxon>
        <taxon>Desulforapulum</taxon>
    </lineage>
</organism>
<feature type="domain" description="Rhodanese" evidence="2">
    <location>
        <begin position="92"/>
        <end position="186"/>
    </location>
</feature>
<dbReference type="GO" id="GO:0004792">
    <property type="term" value="F:thiosulfate-cyanide sulfurtransferase activity"/>
    <property type="evidence" value="ECO:0007669"/>
    <property type="project" value="InterPro"/>
</dbReference>
<dbReference type="OrthoDB" id="9789348at2"/>